<evidence type="ECO:0000313" key="7">
    <source>
        <dbReference type="Proteomes" id="UP001162031"/>
    </source>
</evidence>
<dbReference type="GO" id="GO:0005886">
    <property type="term" value="C:plasma membrane"/>
    <property type="evidence" value="ECO:0007669"/>
    <property type="project" value="TreeGrafter"/>
</dbReference>
<evidence type="ECO:0008006" key="8">
    <source>
        <dbReference type="Google" id="ProtNLM"/>
    </source>
</evidence>
<keyword evidence="2 5" id="KW-0472">Membrane</keyword>
<dbReference type="Proteomes" id="UP001162031">
    <property type="component" value="Unassembled WGS sequence"/>
</dbReference>
<evidence type="ECO:0000256" key="3">
    <source>
        <dbReference type="ARBA" id="ARBA00023180"/>
    </source>
</evidence>
<name>A0AAV0TKJ7_HYABA</name>
<evidence type="ECO:0000256" key="1">
    <source>
        <dbReference type="ARBA" id="ARBA00004370"/>
    </source>
</evidence>
<dbReference type="FunFam" id="2.60.120.200:FF:000157">
    <property type="entry name" value="Beta-glucan synthesis-associated protein SKN1"/>
    <property type="match status" value="1"/>
</dbReference>
<accession>A0AAV0TKJ7</accession>
<keyword evidence="4" id="KW-0961">Cell wall biogenesis/degradation</keyword>
<proteinExistence type="predicted"/>
<dbReference type="InterPro" id="IPR013320">
    <property type="entry name" value="ConA-like_dom_sf"/>
</dbReference>
<dbReference type="Gene3D" id="2.60.120.200">
    <property type="match status" value="1"/>
</dbReference>
<evidence type="ECO:0000313" key="6">
    <source>
        <dbReference type="EMBL" id="CAI5723518.1"/>
    </source>
</evidence>
<keyword evidence="5" id="KW-1133">Transmembrane helix</keyword>
<dbReference type="InterPro" id="IPR005629">
    <property type="entry name" value="Skn1/Kre6/Sbg1"/>
</dbReference>
<dbReference type="PANTHER" id="PTHR31361">
    <property type="entry name" value="BETA-GLUCAN SYNTHESIS-ASSOCIATED PROTEIN KRE6-RELATED"/>
    <property type="match status" value="1"/>
</dbReference>
<reference evidence="6" key="1">
    <citation type="submission" date="2022-12" db="EMBL/GenBank/DDBJ databases">
        <authorList>
            <person name="Webb A."/>
        </authorList>
    </citation>
    <scope>NUCLEOTIDE SEQUENCE</scope>
    <source>
        <strain evidence="6">Hp1</strain>
    </source>
</reference>
<keyword evidence="5" id="KW-0812">Transmembrane</keyword>
<organism evidence="6 7">
    <name type="scientific">Hyaloperonospora brassicae</name>
    <name type="common">Brassica downy mildew</name>
    <name type="synonym">Peronospora brassicae</name>
    <dbReference type="NCBI Taxonomy" id="162125"/>
    <lineage>
        <taxon>Eukaryota</taxon>
        <taxon>Sar</taxon>
        <taxon>Stramenopiles</taxon>
        <taxon>Oomycota</taxon>
        <taxon>Peronosporomycetes</taxon>
        <taxon>Peronosporales</taxon>
        <taxon>Peronosporaceae</taxon>
        <taxon>Hyaloperonospora</taxon>
    </lineage>
</organism>
<dbReference type="GO" id="GO:0015926">
    <property type="term" value="F:glucosidase activity"/>
    <property type="evidence" value="ECO:0007669"/>
    <property type="project" value="TreeGrafter"/>
</dbReference>
<dbReference type="GO" id="GO:0005789">
    <property type="term" value="C:endoplasmic reticulum membrane"/>
    <property type="evidence" value="ECO:0007669"/>
    <property type="project" value="TreeGrafter"/>
</dbReference>
<dbReference type="GO" id="GO:0071555">
    <property type="term" value="P:cell wall organization"/>
    <property type="evidence" value="ECO:0007669"/>
    <property type="project" value="UniProtKB-KW"/>
</dbReference>
<dbReference type="GO" id="GO:0006078">
    <property type="term" value="P:(1-&gt;6)-beta-D-glucan biosynthetic process"/>
    <property type="evidence" value="ECO:0007669"/>
    <property type="project" value="TreeGrafter"/>
</dbReference>
<sequence length="372" mass="40898">MDVNGDSGLINDKDHWGINTNGTCYPVMNSYMGSYLCDPDNTNTMCSKPRNSSTPKSNIMSSFNYQMDAISANWPIHLGGYIDYLVYQVEWVTGKNGYVRWMLNGNPLYEVTTDTITKVPQNVGKTNPVKVMLEEPMYIIMNVALSSSWGASPPNPGSECRGDGTNDLTNRVCDDFPMYMKVDYVRLYQDLGDDLPDDSLMQVGCDPKSHPTREWIEGHMDEFSDFDNPAKTVYGKAFCKTNDDCTIGNEAGYPTLRTGICVESRCACSSISWSGPRCTEAMSDVSEKSSSLRKRVYGPPMGLSLGIGSIVILLSIGSVWSATSVTAKAARKVQKTTPAVVETGPAELQFPGADLSLSVSSQLKDNYRHNFV</sequence>
<keyword evidence="3" id="KW-0325">Glycoprotein</keyword>
<keyword evidence="7" id="KW-1185">Reference proteome</keyword>
<evidence type="ECO:0000256" key="5">
    <source>
        <dbReference type="SAM" id="Phobius"/>
    </source>
</evidence>
<dbReference type="PANTHER" id="PTHR31361:SF1">
    <property type="entry name" value="BETA-GLUCAN SYNTHESIS-ASSOCIATED PROTEIN KRE6-RELATED"/>
    <property type="match status" value="1"/>
</dbReference>
<evidence type="ECO:0000256" key="4">
    <source>
        <dbReference type="ARBA" id="ARBA00023316"/>
    </source>
</evidence>
<dbReference type="AlphaFoldDB" id="A0AAV0TKJ7"/>
<dbReference type="EMBL" id="CANTFL010000483">
    <property type="protein sequence ID" value="CAI5723518.1"/>
    <property type="molecule type" value="Genomic_DNA"/>
</dbReference>
<evidence type="ECO:0000256" key="2">
    <source>
        <dbReference type="ARBA" id="ARBA00023136"/>
    </source>
</evidence>
<dbReference type="SUPFAM" id="SSF49899">
    <property type="entry name" value="Concanavalin A-like lectins/glucanases"/>
    <property type="match status" value="1"/>
</dbReference>
<protein>
    <recommendedName>
        <fullName evidence="8">GH16 domain-containing protein</fullName>
    </recommendedName>
</protein>
<dbReference type="Pfam" id="PF03935">
    <property type="entry name" value="SKN1_KRE6_Sbg1"/>
    <property type="match status" value="1"/>
</dbReference>
<comment type="caution">
    <text evidence="6">The sequence shown here is derived from an EMBL/GenBank/DDBJ whole genome shotgun (WGS) entry which is preliminary data.</text>
</comment>
<feature type="transmembrane region" description="Helical" evidence="5">
    <location>
        <begin position="301"/>
        <end position="322"/>
    </location>
</feature>
<comment type="subcellular location">
    <subcellularLocation>
        <location evidence="1">Membrane</location>
    </subcellularLocation>
</comment>
<gene>
    <name evidence="6" type="ORF">HBR001_LOCUS3138</name>
</gene>